<dbReference type="InterPro" id="IPR023393">
    <property type="entry name" value="START-like_dom_sf"/>
</dbReference>
<dbReference type="AlphaFoldDB" id="A0A835SZG5"/>
<protein>
    <submittedName>
        <fullName evidence="2">Uncharacterized protein</fullName>
    </submittedName>
</protein>
<accession>A0A835SZG5</accession>
<dbReference type="PANTHER" id="PTHR33824">
    <property type="entry name" value="POLYKETIDE CYCLASE/DEHYDRASE AND LIPID TRANSPORT SUPERFAMILY PROTEIN"/>
    <property type="match status" value="1"/>
</dbReference>
<feature type="region of interest" description="Disordered" evidence="1">
    <location>
        <begin position="159"/>
        <end position="270"/>
    </location>
</feature>
<dbReference type="Proteomes" id="UP000650467">
    <property type="component" value="Unassembled WGS sequence"/>
</dbReference>
<feature type="compositionally biased region" description="Basic residues" evidence="1">
    <location>
        <begin position="211"/>
        <end position="220"/>
    </location>
</feature>
<evidence type="ECO:0000313" key="3">
    <source>
        <dbReference type="Proteomes" id="UP000650467"/>
    </source>
</evidence>
<dbReference type="PANTHER" id="PTHR33824:SF7">
    <property type="entry name" value="POLYKETIDE CYCLASE_DEHYDRASE AND LIPID TRANSPORT SUPERFAMILY PROTEIN"/>
    <property type="match status" value="1"/>
</dbReference>
<keyword evidence="3" id="KW-1185">Reference proteome</keyword>
<sequence length="270" mass="28108">MALFQTFYRHGLLPVMEIVFVLQKTQVVENERIEFESVWGMPMSGSVSFRPLDGAAGSRTEVTLEFAQALPTLLVDLKVGVFGVQNSLRPILSENLVAFKELAEELAAAEGAQKGKGGQGARPRPEAGDRQYLLFDERADVQAYAAMIDMLDDAAVRQQEQAAADEERERAAAAAAALSQQESVPAAGVPAGQQGPGTEAAGTAPAGGRARAGRATRRTTRTTTDAAGGPAVAGRGASDAAAAAGQGQGQGPDDRSSGRKRSVRSTRGAS</sequence>
<proteinExistence type="predicted"/>
<comment type="caution">
    <text evidence="2">The sequence shown here is derived from an EMBL/GenBank/DDBJ whole genome shotgun (WGS) entry which is preliminary data.</text>
</comment>
<feature type="compositionally biased region" description="Low complexity" evidence="1">
    <location>
        <begin position="184"/>
        <end position="209"/>
    </location>
</feature>
<evidence type="ECO:0000313" key="2">
    <source>
        <dbReference type="EMBL" id="KAG2429630.1"/>
    </source>
</evidence>
<organism evidence="2 3">
    <name type="scientific">Chlamydomonas incerta</name>
    <dbReference type="NCBI Taxonomy" id="51695"/>
    <lineage>
        <taxon>Eukaryota</taxon>
        <taxon>Viridiplantae</taxon>
        <taxon>Chlorophyta</taxon>
        <taxon>core chlorophytes</taxon>
        <taxon>Chlorophyceae</taxon>
        <taxon>CS clade</taxon>
        <taxon>Chlamydomonadales</taxon>
        <taxon>Chlamydomonadaceae</taxon>
        <taxon>Chlamydomonas</taxon>
    </lineage>
</organism>
<dbReference type="SUPFAM" id="SSF55961">
    <property type="entry name" value="Bet v1-like"/>
    <property type="match status" value="1"/>
</dbReference>
<dbReference type="OrthoDB" id="47798at2759"/>
<gene>
    <name evidence="2" type="ORF">HXX76_010861</name>
</gene>
<name>A0A835SZG5_CHLIN</name>
<dbReference type="InterPro" id="IPR047137">
    <property type="entry name" value="ORF3"/>
</dbReference>
<reference evidence="2" key="1">
    <citation type="journal article" date="2020" name="bioRxiv">
        <title>Comparative genomics of Chlamydomonas.</title>
        <authorList>
            <person name="Craig R.J."/>
            <person name="Hasan A.R."/>
            <person name="Ness R.W."/>
            <person name="Keightley P.D."/>
        </authorList>
    </citation>
    <scope>NUCLEOTIDE SEQUENCE</scope>
    <source>
        <strain evidence="2">SAG 7.73</strain>
    </source>
</reference>
<evidence type="ECO:0000256" key="1">
    <source>
        <dbReference type="SAM" id="MobiDB-lite"/>
    </source>
</evidence>
<feature type="compositionally biased region" description="Low complexity" evidence="1">
    <location>
        <begin position="221"/>
        <end position="245"/>
    </location>
</feature>
<dbReference type="Gene3D" id="3.30.530.20">
    <property type="match status" value="1"/>
</dbReference>
<dbReference type="EMBL" id="JAEHOC010000030">
    <property type="protein sequence ID" value="KAG2429630.1"/>
    <property type="molecule type" value="Genomic_DNA"/>
</dbReference>